<dbReference type="InterPro" id="IPR001509">
    <property type="entry name" value="Epimerase_deHydtase"/>
</dbReference>
<dbReference type="InterPro" id="IPR050177">
    <property type="entry name" value="Lipid_A_modif_metabolic_enz"/>
</dbReference>
<dbReference type="OrthoDB" id="16464at2759"/>
<dbReference type="EMBL" id="CAJVPI010000830">
    <property type="protein sequence ID" value="CAG8575445.1"/>
    <property type="molecule type" value="Genomic_DNA"/>
</dbReference>
<dbReference type="Pfam" id="PF01370">
    <property type="entry name" value="Epimerase"/>
    <property type="match status" value="1"/>
</dbReference>
<sequence>MSSKPTVLVLGGVGFVGRHFVTYLVENQLASEIRVVDKTMPVTSYLTRKQTEAFEQVEYVQGNLSDQAHIESAFERADKSTFDYVFNCAGETRYSLNELFYEQRIFNLSTRNAQEAAKRGVKCFVELSTAEVYESDKKPSDEKGKIKPWTTIAKYKAMAEKEIQQISNLNYVILRPAIIYGTGATTGLTPRLVCGRIYKHLGEPMRDLWTKDLKINTVHVNDVVLAMWQVATTQQSSGGSHLGMLSQHIGTIFEIETGFQNRAINTLVETDLDTAVEEINEKHIGPWATLLKNANISISPVSPYIDKELLLHNALSIDGTLITREIGFEYKVPKLTEEKLREIIDGFKELNRWPN</sequence>
<dbReference type="PANTHER" id="PTHR43245:SF11">
    <property type="entry name" value="LD23561P"/>
    <property type="match status" value="1"/>
</dbReference>
<proteinExistence type="predicted"/>
<evidence type="ECO:0000259" key="1">
    <source>
        <dbReference type="Pfam" id="PF01370"/>
    </source>
</evidence>
<evidence type="ECO:0000313" key="2">
    <source>
        <dbReference type="EMBL" id="CAG8575445.1"/>
    </source>
</evidence>
<dbReference type="InterPro" id="IPR036291">
    <property type="entry name" value="NAD(P)-bd_dom_sf"/>
</dbReference>
<dbReference type="AlphaFoldDB" id="A0A9N9BRR5"/>
<gene>
    <name evidence="2" type="ORF">PBRASI_LOCUS6331</name>
</gene>
<comment type="caution">
    <text evidence="2">The sequence shown here is derived from an EMBL/GenBank/DDBJ whole genome shotgun (WGS) entry which is preliminary data.</text>
</comment>
<dbReference type="Gene3D" id="3.40.50.720">
    <property type="entry name" value="NAD(P)-binding Rossmann-like Domain"/>
    <property type="match status" value="1"/>
</dbReference>
<dbReference type="PANTHER" id="PTHR43245">
    <property type="entry name" value="BIFUNCTIONAL POLYMYXIN RESISTANCE PROTEIN ARNA"/>
    <property type="match status" value="1"/>
</dbReference>
<dbReference type="SUPFAM" id="SSF51735">
    <property type="entry name" value="NAD(P)-binding Rossmann-fold domains"/>
    <property type="match status" value="1"/>
</dbReference>
<dbReference type="Proteomes" id="UP000789739">
    <property type="component" value="Unassembled WGS sequence"/>
</dbReference>
<organism evidence="2 3">
    <name type="scientific">Paraglomus brasilianum</name>
    <dbReference type="NCBI Taxonomy" id="144538"/>
    <lineage>
        <taxon>Eukaryota</taxon>
        <taxon>Fungi</taxon>
        <taxon>Fungi incertae sedis</taxon>
        <taxon>Mucoromycota</taxon>
        <taxon>Glomeromycotina</taxon>
        <taxon>Glomeromycetes</taxon>
        <taxon>Paraglomerales</taxon>
        <taxon>Paraglomeraceae</taxon>
        <taxon>Paraglomus</taxon>
    </lineage>
</organism>
<feature type="domain" description="NAD-dependent epimerase/dehydratase" evidence="1">
    <location>
        <begin position="7"/>
        <end position="236"/>
    </location>
</feature>
<name>A0A9N9BRR5_9GLOM</name>
<protein>
    <submittedName>
        <fullName evidence="2">2657_t:CDS:1</fullName>
    </submittedName>
</protein>
<reference evidence="2" key="1">
    <citation type="submission" date="2021-06" db="EMBL/GenBank/DDBJ databases">
        <authorList>
            <person name="Kallberg Y."/>
            <person name="Tangrot J."/>
            <person name="Rosling A."/>
        </authorList>
    </citation>
    <scope>NUCLEOTIDE SEQUENCE</scope>
    <source>
        <strain evidence="2">BR232B</strain>
    </source>
</reference>
<evidence type="ECO:0000313" key="3">
    <source>
        <dbReference type="Proteomes" id="UP000789739"/>
    </source>
</evidence>
<accession>A0A9N9BRR5</accession>
<keyword evidence="3" id="KW-1185">Reference proteome</keyword>